<dbReference type="Gene3D" id="1.25.10.90">
    <property type="match status" value="1"/>
</dbReference>
<protein>
    <recommendedName>
        <fullName evidence="3">DNA alkylation repair protein</fullName>
    </recommendedName>
</protein>
<dbReference type="OrthoDB" id="9784740at2"/>
<dbReference type="InterPro" id="IPR016024">
    <property type="entry name" value="ARM-type_fold"/>
</dbReference>
<dbReference type="PANTHER" id="PTHR34070">
    <property type="entry name" value="ARMADILLO-TYPE FOLD"/>
    <property type="match status" value="1"/>
</dbReference>
<organism evidence="1 2">
    <name type="scientific">Alistipes communis</name>
    <dbReference type="NCBI Taxonomy" id="2585118"/>
    <lineage>
        <taxon>Bacteria</taxon>
        <taxon>Pseudomonadati</taxon>
        <taxon>Bacteroidota</taxon>
        <taxon>Bacteroidia</taxon>
        <taxon>Bacteroidales</taxon>
        <taxon>Rikenellaceae</taxon>
        <taxon>Alistipes</taxon>
    </lineage>
</organism>
<dbReference type="CDD" id="cd06561">
    <property type="entry name" value="AlkD_like"/>
    <property type="match status" value="1"/>
</dbReference>
<gene>
    <name evidence="1" type="ORF">A5CBH24_01920</name>
</gene>
<evidence type="ECO:0000313" key="2">
    <source>
        <dbReference type="Proteomes" id="UP000318946"/>
    </source>
</evidence>
<dbReference type="GeneID" id="78340916"/>
<sequence length="227" mass="25813">MKTVTEHLLALADAGNAAFTARLAPGVDPDRMLGCRIPQLRRLARTLRGTPEAAAFLTQLPHRYYDENNLHGILLGHIRPTGEALDALERFLPHIDNWATCDITACGMKTLGRAPAAALPRIYEWLASRRTYTVRFGVVALLAHYLDEKFDTHHLDRLTALPGGEYYVDMAVAWAFSVALVKHFEQTLPYFTQRRLDRRVHNKALQKGRESLRIDDARKTILQRLKY</sequence>
<reference evidence="2" key="1">
    <citation type="submission" date="2019-06" db="EMBL/GenBank/DDBJ databases">
        <title>Alistipes onderdonkii subsp. vulgaris subsp. nov., Alistipes dispar sp. nov. and Alistipes communis sp. nov., isolated from human faeces, and creation of Alistipes onderdonkii subsp. onderdonkii subsp. nov.</title>
        <authorList>
            <person name="Sakamoto M."/>
            <person name="Ikeyama N."/>
            <person name="Ogata Y."/>
            <person name="Suda W."/>
            <person name="Iino T."/>
            <person name="Hattori M."/>
            <person name="Ohkuma M."/>
        </authorList>
    </citation>
    <scope>NUCLEOTIDE SEQUENCE [LARGE SCALE GENOMIC DNA]</scope>
    <source>
        <strain evidence="2">5CBH24</strain>
    </source>
</reference>
<dbReference type="Proteomes" id="UP000318946">
    <property type="component" value="Chromosome"/>
</dbReference>
<dbReference type="EMBL" id="AP019735">
    <property type="protein sequence ID" value="BBL02879.1"/>
    <property type="molecule type" value="Genomic_DNA"/>
</dbReference>
<dbReference type="InterPro" id="IPR014825">
    <property type="entry name" value="DNA_alkylation"/>
</dbReference>
<accession>A0A4Y1WRK1</accession>
<proteinExistence type="predicted"/>
<dbReference type="KEGG" id="acou:A5CBH24_01920"/>
<dbReference type="PANTHER" id="PTHR34070:SF1">
    <property type="entry name" value="DNA ALKYLATION REPAIR PROTEIN"/>
    <property type="match status" value="1"/>
</dbReference>
<dbReference type="AlphaFoldDB" id="A0A4Y1WRK1"/>
<dbReference type="SUPFAM" id="SSF48371">
    <property type="entry name" value="ARM repeat"/>
    <property type="match status" value="1"/>
</dbReference>
<name>A0A4Y1WRK1_9BACT</name>
<evidence type="ECO:0000313" key="1">
    <source>
        <dbReference type="EMBL" id="BBL02879.1"/>
    </source>
</evidence>
<evidence type="ECO:0008006" key="3">
    <source>
        <dbReference type="Google" id="ProtNLM"/>
    </source>
</evidence>
<dbReference type="RefSeq" id="WP_141411901.1">
    <property type="nucleotide sequence ID" value="NZ_AP019735.1"/>
</dbReference>
<keyword evidence="2" id="KW-1185">Reference proteome</keyword>
<dbReference type="Pfam" id="PF08713">
    <property type="entry name" value="DNA_alkylation"/>
    <property type="match status" value="1"/>
</dbReference>